<evidence type="ECO:0000313" key="4">
    <source>
        <dbReference type="Proteomes" id="UP000807469"/>
    </source>
</evidence>
<reference evidence="3" key="1">
    <citation type="submission" date="2020-11" db="EMBL/GenBank/DDBJ databases">
        <authorList>
            <consortium name="DOE Joint Genome Institute"/>
            <person name="Ahrendt S."/>
            <person name="Riley R."/>
            <person name="Andreopoulos W."/>
            <person name="Labutti K."/>
            <person name="Pangilinan J."/>
            <person name="Ruiz-Duenas F.J."/>
            <person name="Barrasa J.M."/>
            <person name="Sanchez-Garcia M."/>
            <person name="Camarero S."/>
            <person name="Miyauchi S."/>
            <person name="Serrano A."/>
            <person name="Linde D."/>
            <person name="Babiker R."/>
            <person name="Drula E."/>
            <person name="Ayuso-Fernandez I."/>
            <person name="Pacheco R."/>
            <person name="Padilla G."/>
            <person name="Ferreira P."/>
            <person name="Barriuso J."/>
            <person name="Kellner H."/>
            <person name="Castanera R."/>
            <person name="Alfaro M."/>
            <person name="Ramirez L."/>
            <person name="Pisabarro A.G."/>
            <person name="Kuo A."/>
            <person name="Tritt A."/>
            <person name="Lipzen A."/>
            <person name="He G."/>
            <person name="Yan M."/>
            <person name="Ng V."/>
            <person name="Cullen D."/>
            <person name="Martin F."/>
            <person name="Rosso M.-N."/>
            <person name="Henrissat B."/>
            <person name="Hibbett D."/>
            <person name="Martinez A.T."/>
            <person name="Grigoriev I.V."/>
        </authorList>
    </citation>
    <scope>NUCLEOTIDE SEQUENCE</scope>
    <source>
        <strain evidence="3">CIRM-BRFM 674</strain>
    </source>
</reference>
<gene>
    <name evidence="3" type="ORF">BDN70DRAFT_881054</name>
</gene>
<comment type="caution">
    <text evidence="3">The sequence shown here is derived from an EMBL/GenBank/DDBJ whole genome shotgun (WGS) entry which is preliminary data.</text>
</comment>
<dbReference type="Proteomes" id="UP000807469">
    <property type="component" value="Unassembled WGS sequence"/>
</dbReference>
<feature type="region of interest" description="Disordered" evidence="1">
    <location>
        <begin position="781"/>
        <end position="835"/>
    </location>
</feature>
<dbReference type="SUPFAM" id="SSF56112">
    <property type="entry name" value="Protein kinase-like (PK-like)"/>
    <property type="match status" value="1"/>
</dbReference>
<accession>A0A9P5YZV7</accession>
<sequence>MAYLPHIDDPFVFCDSTVFSDLDSSDSELVLMSEGIKFVETSSAVVLAPTIAAHVFPVLPPAHNFSVLGNPTRFAPYIQSEIPLAATIKPHPSGNQYLQTVLPTLTDSKLRRGVNSTFINTLLKRPKRAFVVGGDMWIDKDIFPDSKLPVPFDHALIKSSPLLWLDANSKVATRPEMMTEESVALWLSQISNILATILKKPNSQFSRLRDFDARSATMGPSGGYMLRKPDISVIDHASSESKNPAERLHWRKIYAFVEVTSNNSNPVGNVLKQITEKAACIFDVQPQREFVCALGIIGNTPNVLKYTLVIVDRAGVAYTKCAELNGYSGLNFLKIVFAFCFASVDAIGWDMSMHVNPKTNEIRAIDVTGCENDSDDITTVRFYVVKLIHSSPILFSRGTRVWLVKDANGIFYVLKDSWVYAENMNSEIGFMRHIAKTLKNDKNSQFLKHTLPSYRIGQDCVSSTNTIRGDLFGKPPCRYRRRIVTSTIGDPITSFRSKKEFVSTYIDIVNALEFLNTKADVIHGDLSINNILINRVWNHTPDNTPSKLRSLAFQVGDADTTPNISGSNEQNNLPTQSVQISAPVPAPAPAPAPAVCVQVVSDNGTVEPIEAAGLLIDYDFMRDVNEDTHQTSGTLPFMAIESLKPTAKNCFKHNPGHDLESLLNTMLTLCLYTTGPGGQLRVAVEGDQHIKFNKWFSISDRFDLAIAKSITLEAFELLIKPHLPEYWQDFAPFLHRLIEVTWNDKPFLMHPNCATHQAYRNILKEALEKYSTEETRPLAPYAAIPINKQKRHAENGRLPPMGKRQRTSEMVAQTQTESGINMSPVVLSQPAKIGK</sequence>
<keyword evidence="4" id="KW-1185">Reference proteome</keyword>
<feature type="compositionally biased region" description="Polar residues" evidence="1">
    <location>
        <begin position="808"/>
        <end position="821"/>
    </location>
</feature>
<proteinExistence type="predicted"/>
<dbReference type="EMBL" id="MU155257">
    <property type="protein sequence ID" value="KAF9477569.1"/>
    <property type="molecule type" value="Genomic_DNA"/>
</dbReference>
<dbReference type="GO" id="GO:0004672">
    <property type="term" value="F:protein kinase activity"/>
    <property type="evidence" value="ECO:0007669"/>
    <property type="project" value="InterPro"/>
</dbReference>
<dbReference type="OrthoDB" id="3260094at2759"/>
<evidence type="ECO:0000256" key="1">
    <source>
        <dbReference type="SAM" id="MobiDB-lite"/>
    </source>
</evidence>
<feature type="domain" description="Fungal-type protein kinase" evidence="2">
    <location>
        <begin position="228"/>
        <end position="670"/>
    </location>
</feature>
<protein>
    <recommendedName>
        <fullName evidence="2">Fungal-type protein kinase domain-containing protein</fullName>
    </recommendedName>
</protein>
<dbReference type="Pfam" id="PF17667">
    <property type="entry name" value="Pkinase_fungal"/>
    <property type="match status" value="1"/>
</dbReference>
<dbReference type="PANTHER" id="PTHR38248">
    <property type="entry name" value="FUNK1 6"/>
    <property type="match status" value="1"/>
</dbReference>
<dbReference type="InterPro" id="IPR008266">
    <property type="entry name" value="Tyr_kinase_AS"/>
</dbReference>
<organism evidence="3 4">
    <name type="scientific">Pholiota conissans</name>
    <dbReference type="NCBI Taxonomy" id="109636"/>
    <lineage>
        <taxon>Eukaryota</taxon>
        <taxon>Fungi</taxon>
        <taxon>Dikarya</taxon>
        <taxon>Basidiomycota</taxon>
        <taxon>Agaricomycotina</taxon>
        <taxon>Agaricomycetes</taxon>
        <taxon>Agaricomycetidae</taxon>
        <taxon>Agaricales</taxon>
        <taxon>Agaricineae</taxon>
        <taxon>Strophariaceae</taxon>
        <taxon>Pholiota</taxon>
    </lineage>
</organism>
<dbReference type="InterPro" id="IPR040976">
    <property type="entry name" value="Pkinase_fungal"/>
</dbReference>
<dbReference type="PANTHER" id="PTHR38248:SF2">
    <property type="entry name" value="FUNK1 11"/>
    <property type="match status" value="1"/>
</dbReference>
<evidence type="ECO:0000313" key="3">
    <source>
        <dbReference type="EMBL" id="KAF9477569.1"/>
    </source>
</evidence>
<dbReference type="Gene3D" id="1.10.510.10">
    <property type="entry name" value="Transferase(Phosphotransferase) domain 1"/>
    <property type="match status" value="1"/>
</dbReference>
<name>A0A9P5YZV7_9AGAR</name>
<evidence type="ECO:0000259" key="2">
    <source>
        <dbReference type="Pfam" id="PF17667"/>
    </source>
</evidence>
<dbReference type="AlphaFoldDB" id="A0A9P5YZV7"/>
<dbReference type="PROSITE" id="PS00109">
    <property type="entry name" value="PROTEIN_KINASE_TYR"/>
    <property type="match status" value="1"/>
</dbReference>
<dbReference type="InterPro" id="IPR011009">
    <property type="entry name" value="Kinase-like_dom_sf"/>
</dbReference>